<keyword evidence="3 7" id="KW-0285">Flavoprotein</keyword>
<evidence type="ECO:0000256" key="5">
    <source>
        <dbReference type="PIRSR" id="PIRSR000137-1"/>
    </source>
</evidence>
<evidence type="ECO:0000256" key="4">
    <source>
        <dbReference type="ARBA" id="ARBA00022827"/>
    </source>
</evidence>
<evidence type="ECO:0000259" key="10">
    <source>
        <dbReference type="PROSITE" id="PS00624"/>
    </source>
</evidence>
<dbReference type="InParanoid" id="A0A0H2RUS9"/>
<keyword evidence="12" id="KW-1185">Reference proteome</keyword>
<feature type="binding site" evidence="6">
    <location>
        <begin position="124"/>
        <end position="127"/>
    </location>
    <ligand>
        <name>FAD</name>
        <dbReference type="ChEBI" id="CHEBI:57692"/>
    </ligand>
</feature>
<gene>
    <name evidence="11" type="ORF">SCHPADRAFT_824503</name>
</gene>
<dbReference type="GO" id="GO:0016614">
    <property type="term" value="F:oxidoreductase activity, acting on CH-OH group of donors"/>
    <property type="evidence" value="ECO:0007669"/>
    <property type="project" value="InterPro"/>
</dbReference>
<dbReference type="InterPro" id="IPR036188">
    <property type="entry name" value="FAD/NAD-bd_sf"/>
</dbReference>
<comment type="cofactor">
    <cofactor evidence="1 6">
        <name>FAD</name>
        <dbReference type="ChEBI" id="CHEBI:57692"/>
    </cofactor>
</comment>
<dbReference type="InterPro" id="IPR007867">
    <property type="entry name" value="GMC_OxRtase_C"/>
</dbReference>
<feature type="binding site" evidence="6">
    <location>
        <begin position="582"/>
        <end position="583"/>
    </location>
    <ligand>
        <name>FAD</name>
        <dbReference type="ChEBI" id="CHEBI:57692"/>
    </ligand>
</feature>
<dbReference type="Gene3D" id="3.50.50.60">
    <property type="entry name" value="FAD/NAD(P)-binding domain"/>
    <property type="match status" value="1"/>
</dbReference>
<evidence type="ECO:0000313" key="11">
    <source>
        <dbReference type="EMBL" id="KLO15614.1"/>
    </source>
</evidence>
<evidence type="ECO:0000256" key="7">
    <source>
        <dbReference type="RuleBase" id="RU003968"/>
    </source>
</evidence>
<feature type="domain" description="Glucose-methanol-choline oxidoreductase N-terminal" evidence="10">
    <location>
        <begin position="307"/>
        <end position="321"/>
    </location>
</feature>
<dbReference type="SUPFAM" id="SSF51905">
    <property type="entry name" value="FAD/NAD(P)-binding domain"/>
    <property type="match status" value="1"/>
</dbReference>
<dbReference type="InterPro" id="IPR000172">
    <property type="entry name" value="GMC_OxRdtase_N"/>
</dbReference>
<feature type="binding site" evidence="6">
    <location>
        <position position="265"/>
    </location>
    <ligand>
        <name>FAD</name>
        <dbReference type="ChEBI" id="CHEBI:57692"/>
    </ligand>
</feature>
<dbReference type="InterPro" id="IPR012132">
    <property type="entry name" value="GMC_OxRdtase"/>
</dbReference>
<evidence type="ECO:0000256" key="6">
    <source>
        <dbReference type="PIRSR" id="PIRSR000137-2"/>
    </source>
</evidence>
<dbReference type="AlphaFoldDB" id="A0A0H2RUS9"/>
<dbReference type="Pfam" id="PF05199">
    <property type="entry name" value="GMC_oxred_C"/>
    <property type="match status" value="1"/>
</dbReference>
<dbReference type="PANTHER" id="PTHR11552:SF147">
    <property type="entry name" value="CHOLINE DEHYDROGENASE, MITOCHONDRIAL"/>
    <property type="match status" value="1"/>
</dbReference>
<evidence type="ECO:0000256" key="8">
    <source>
        <dbReference type="SAM" id="SignalP"/>
    </source>
</evidence>
<proteinExistence type="inferred from homology"/>
<keyword evidence="8" id="KW-0732">Signal</keyword>
<dbReference type="Proteomes" id="UP000053477">
    <property type="component" value="Unassembled WGS sequence"/>
</dbReference>
<feature type="signal peptide" evidence="8">
    <location>
        <begin position="1"/>
        <end position="23"/>
    </location>
</feature>
<sequence>MAKLQSLFTAIAISSLALQGIEAKIVSSVSELRQSYDFVVVGGGTAGNVVANRLTEDPGATVLIIEAGISNEGQEDIIVPFFAVQASPDTIWTWNYTTTPQAALNNRIVNYPRGRVLGGSSSINFMVYTRGPIDDFDRYAAFTGDEGWSWNSLQEFILKVEKLVPPADGHNTTGMIDPSIHGNNGNVDISIRGAEMSIDDMVVETTQQLAGEFPFNLDMNNGKPLGVGWVQSSIGDGKRSSSATGYLASQFLSRQNLDVIVETQVTKVFKTGIANGLPVIGGVEFAQSRSGPRYNVTARKEVILSAGAVNTPQILLLSGIGDNAALEKLGIETLVDSPDVGQKFIDHPLLSSQFNVTGTNTSDTVRQNATLFMELFEQYNTTGQGLFVDSPIDHIGWFRIPDNSTIFDNTTDPSAGPTAPHHELLFSNGFASFVGETPSEGHYLSISSSVVSPASRGSLTLNSTDPFDFPIIDPGFFSSPVDLAIMVESIKAARRFLTAPTWKDYIITPFGSGANLTTDADFEAFARANTGTIFHPAGTAAMAPKDAAPGVGVVNSDLTVRGVSGLRVVDASVFPFIPAAHPQSAVYVFGERASSLIKEKWGLSS</sequence>
<dbReference type="EMBL" id="KQ085927">
    <property type="protein sequence ID" value="KLO15614.1"/>
    <property type="molecule type" value="Genomic_DNA"/>
</dbReference>
<evidence type="ECO:0000256" key="3">
    <source>
        <dbReference type="ARBA" id="ARBA00022630"/>
    </source>
</evidence>
<dbReference type="Gene3D" id="3.30.560.10">
    <property type="entry name" value="Glucose Oxidase, domain 3"/>
    <property type="match status" value="1"/>
</dbReference>
<dbReference type="STRING" id="27342.A0A0H2RUS9"/>
<dbReference type="SUPFAM" id="SSF54373">
    <property type="entry name" value="FAD-linked reductases, C-terminal domain"/>
    <property type="match status" value="1"/>
</dbReference>
<accession>A0A0H2RUS9</accession>
<organism evidence="11 12">
    <name type="scientific">Schizopora paradoxa</name>
    <dbReference type="NCBI Taxonomy" id="27342"/>
    <lineage>
        <taxon>Eukaryota</taxon>
        <taxon>Fungi</taxon>
        <taxon>Dikarya</taxon>
        <taxon>Basidiomycota</taxon>
        <taxon>Agaricomycotina</taxon>
        <taxon>Agaricomycetes</taxon>
        <taxon>Hymenochaetales</taxon>
        <taxon>Schizoporaceae</taxon>
        <taxon>Schizopora</taxon>
    </lineage>
</organism>
<evidence type="ECO:0000259" key="9">
    <source>
        <dbReference type="PROSITE" id="PS00623"/>
    </source>
</evidence>
<dbReference type="PANTHER" id="PTHR11552">
    <property type="entry name" value="GLUCOSE-METHANOL-CHOLINE GMC OXIDOREDUCTASE"/>
    <property type="match status" value="1"/>
</dbReference>
<dbReference type="PROSITE" id="PS00623">
    <property type="entry name" value="GMC_OXRED_1"/>
    <property type="match status" value="1"/>
</dbReference>
<evidence type="ECO:0000256" key="1">
    <source>
        <dbReference type="ARBA" id="ARBA00001974"/>
    </source>
</evidence>
<feature type="binding site" evidence="6">
    <location>
        <position position="116"/>
    </location>
    <ligand>
        <name>FAD</name>
        <dbReference type="ChEBI" id="CHEBI:57692"/>
    </ligand>
</feature>
<dbReference type="GO" id="GO:0050660">
    <property type="term" value="F:flavin adenine dinucleotide binding"/>
    <property type="evidence" value="ECO:0007669"/>
    <property type="project" value="InterPro"/>
</dbReference>
<protein>
    <submittedName>
        <fullName evidence="11">Alcohol oxidase</fullName>
    </submittedName>
</protein>
<dbReference type="PIRSF" id="PIRSF000137">
    <property type="entry name" value="Alcohol_oxidase"/>
    <property type="match status" value="1"/>
</dbReference>
<name>A0A0H2RUS9_9AGAM</name>
<keyword evidence="4 6" id="KW-0274">FAD</keyword>
<comment type="similarity">
    <text evidence="2 7">Belongs to the GMC oxidoreductase family.</text>
</comment>
<dbReference type="OrthoDB" id="269227at2759"/>
<feature type="active site" description="Proton acceptor" evidence="5">
    <location>
        <position position="581"/>
    </location>
</feature>
<reference evidence="11 12" key="1">
    <citation type="submission" date="2015-04" db="EMBL/GenBank/DDBJ databases">
        <title>Complete genome sequence of Schizopora paradoxa KUC8140, a cosmopolitan wood degrader in East Asia.</title>
        <authorList>
            <consortium name="DOE Joint Genome Institute"/>
            <person name="Min B."/>
            <person name="Park H."/>
            <person name="Jang Y."/>
            <person name="Kim J.-J."/>
            <person name="Kim K.H."/>
            <person name="Pangilinan J."/>
            <person name="Lipzen A."/>
            <person name="Riley R."/>
            <person name="Grigoriev I.V."/>
            <person name="Spatafora J.W."/>
            <person name="Choi I.-G."/>
        </authorList>
    </citation>
    <scope>NUCLEOTIDE SEQUENCE [LARGE SCALE GENOMIC DNA]</scope>
    <source>
        <strain evidence="11 12">KUC8140</strain>
    </source>
</reference>
<evidence type="ECO:0000256" key="2">
    <source>
        <dbReference type="ARBA" id="ARBA00010790"/>
    </source>
</evidence>
<evidence type="ECO:0000313" key="12">
    <source>
        <dbReference type="Proteomes" id="UP000053477"/>
    </source>
</evidence>
<feature type="domain" description="Glucose-methanol-choline oxidoreductase N-terminal" evidence="9">
    <location>
        <begin position="114"/>
        <end position="137"/>
    </location>
</feature>
<dbReference type="PROSITE" id="PS00624">
    <property type="entry name" value="GMC_OXRED_2"/>
    <property type="match status" value="1"/>
</dbReference>
<feature type="chain" id="PRO_5005202201" evidence="8">
    <location>
        <begin position="24"/>
        <end position="605"/>
    </location>
</feature>
<feature type="active site" description="Proton donor" evidence="5">
    <location>
        <position position="535"/>
    </location>
</feature>
<dbReference type="Pfam" id="PF00732">
    <property type="entry name" value="GMC_oxred_N"/>
    <property type="match status" value="1"/>
</dbReference>